<dbReference type="InParanoid" id="D8SWP7"/>
<dbReference type="HOGENOM" id="CLU_004323_0_0_1"/>
<dbReference type="InterPro" id="IPR055300">
    <property type="entry name" value="CWZF3/5/7"/>
</dbReference>
<dbReference type="Pfam" id="PF24756">
    <property type="entry name" value="THD_CWZF3-5-7"/>
    <property type="match status" value="1"/>
</dbReference>
<feature type="compositionally biased region" description="Basic and acidic residues" evidence="4">
    <location>
        <begin position="648"/>
        <end position="657"/>
    </location>
</feature>
<dbReference type="Gramene" id="EFJ11058">
    <property type="protein sequence ID" value="EFJ11058"/>
    <property type="gene ID" value="SELMODRAFT_426541"/>
</dbReference>
<dbReference type="EMBL" id="GL377649">
    <property type="protein sequence ID" value="EFJ11058.1"/>
    <property type="molecule type" value="Genomic_DNA"/>
</dbReference>
<evidence type="ECO:0000313" key="6">
    <source>
        <dbReference type="EMBL" id="EFJ11058.1"/>
    </source>
</evidence>
<feature type="compositionally biased region" description="Basic and acidic residues" evidence="4">
    <location>
        <begin position="326"/>
        <end position="336"/>
    </location>
</feature>
<evidence type="ECO:0000313" key="7">
    <source>
        <dbReference type="Proteomes" id="UP000001514"/>
    </source>
</evidence>
<feature type="region of interest" description="Disordered" evidence="4">
    <location>
        <begin position="125"/>
        <end position="147"/>
    </location>
</feature>
<dbReference type="eggNOG" id="ENOG502QS65">
    <property type="taxonomic scope" value="Eukaryota"/>
</dbReference>
<gene>
    <name evidence="6" type="ORF">SELMODRAFT_426541</name>
</gene>
<feature type="compositionally biased region" description="Basic residues" evidence="4">
    <location>
        <begin position="620"/>
        <end position="632"/>
    </location>
</feature>
<feature type="region of interest" description="Disordered" evidence="4">
    <location>
        <begin position="1055"/>
        <end position="1109"/>
    </location>
</feature>
<feature type="region of interest" description="Disordered" evidence="4">
    <location>
        <begin position="579"/>
        <end position="934"/>
    </location>
</feature>
<feature type="compositionally biased region" description="Basic and acidic residues" evidence="4">
    <location>
        <begin position="241"/>
        <end position="274"/>
    </location>
</feature>
<feature type="compositionally biased region" description="Basic and acidic residues" evidence="4">
    <location>
        <begin position="435"/>
        <end position="446"/>
    </location>
</feature>
<feature type="region of interest" description="Disordered" evidence="4">
    <location>
        <begin position="234"/>
        <end position="274"/>
    </location>
</feature>
<evidence type="ECO:0000256" key="1">
    <source>
        <dbReference type="ARBA" id="ARBA00022723"/>
    </source>
</evidence>
<dbReference type="InterPro" id="IPR056406">
    <property type="entry name" value="THD_CWZF3/5/7"/>
</dbReference>
<dbReference type="PROSITE" id="PS51050">
    <property type="entry name" value="ZF_CW"/>
    <property type="match status" value="1"/>
</dbReference>
<feature type="region of interest" description="Disordered" evidence="4">
    <location>
        <begin position="175"/>
        <end position="198"/>
    </location>
</feature>
<evidence type="ECO:0000256" key="4">
    <source>
        <dbReference type="SAM" id="MobiDB-lite"/>
    </source>
</evidence>
<protein>
    <recommendedName>
        <fullName evidence="5">CW-type domain-containing protein</fullName>
    </recommendedName>
</protein>
<dbReference type="Gene3D" id="3.30.40.100">
    <property type="match status" value="1"/>
</dbReference>
<feature type="compositionally biased region" description="Acidic residues" evidence="4">
    <location>
        <begin position="695"/>
        <end position="706"/>
    </location>
</feature>
<evidence type="ECO:0000259" key="5">
    <source>
        <dbReference type="PROSITE" id="PS51050"/>
    </source>
</evidence>
<dbReference type="KEGG" id="smo:SELMODRAFT_426541"/>
<dbReference type="InterPro" id="IPR011124">
    <property type="entry name" value="Znf_CW"/>
</dbReference>
<evidence type="ECO:0000256" key="3">
    <source>
        <dbReference type="ARBA" id="ARBA00022833"/>
    </source>
</evidence>
<feature type="compositionally biased region" description="Basic and acidic residues" evidence="4">
    <location>
        <begin position="864"/>
        <end position="922"/>
    </location>
</feature>
<accession>D8SWP7</accession>
<dbReference type="Proteomes" id="UP000001514">
    <property type="component" value="Unassembled WGS sequence"/>
</dbReference>
<keyword evidence="7" id="KW-1185">Reference proteome</keyword>
<dbReference type="OMA" id="INENWVE"/>
<sequence>MALQVSAGYKRDVLAAMEGNEELEEGEACDANDSNYGSDLCFPHLEHKLAEFLGHARKDFEGGYYPEKLGSKYGGYGTFLPTVPAVPPPAAAAGRRLSPLTPCRPPGITNLEVAKQATTTIVSDMATDQHASPSAKPKLIPDSTGTEVKSSITLRIKMGSEGRGRNAAIYNRLGFSSPSASEGEDDDLSGPESSPDRSPASMIQIILSHRLPPDGLLSPLPDLTLRPVGRSIKVADSGSTKTKERRQSRITKMEDDNLKDLSEDSGRKDMELDRRQAQVKQEVQEVRKEKIKVKSQDEAWKFVSIPARAEEQKMPAKEVCDLAAEDKATSRKDYAPVKELLSVKDVPTTKLRRDEASVPEVPKEAHPEKRKQKENESEKRAKKRPKVNSSSGMEASASKEGKKSRAEDKPPKSKDEKKKEKSAKQQTKSELSSEALRRDNLKEDPVSGKARGGKSKGVKRSKDFSEPLPLEMTDCSDIKFSEPPLQLQQPVAPPDVVPLPPAIINENWVECDDCHTWRLLPPTMDPPKQSDRWRCEMITWLPPGMNNCRISEEESTNAVYNALGISSASLPAVQFLAPPAHPPPPVAEMSSKLNHTKKAPRPDYNEEAPGKSRALDVKPAKHAVKKKEKSKKHSEVDESRLAKNIQTQEEKSKDPHDKAKKKKRALSEDIHMSKKMRPEDGSLHQRGRYPHADIPNEETFADEDAESHEKSAGKRPVDAKGGRKDKPDESRKDRRAADIQPKTSSRLSNDGVEPRKKKGSENCSPSYESVDTFKGRGADDARNAGDFSEKEARRSHPEHGKLLNDWDEFNEQSSWDEDMDKKQQAHQKAGDQDRYRHGEDKQDREGAPDDRDTDRRLSTGANGLEERGRAKEDKSSRKSVRSSEGRLKNAEALKGEHEEFDKAETYAKVEADRDRRSGKEAQRTNPSEEPGKKGVAEILEGKHDAKDYSLANNAIKAAKNLKHHADRLKDETAKDIYLQAALKFLQGGALVENVSLYNDTADLFKFCASQYERANDMPGALLAYKCAAVARFRMALLKNSSLSRDRRELHSALHRAPAAVQATPPTGESPSSSSASDLDNLNSQMLPPVDKTFSSTGKGPVSPLVQSTGTVPPALQPTLARFVRNTADVFEAFDIWNKAESVLAAVVAAKVLTPDKVAALEKVCSIGFSDVEALVRLVNQALEALGR</sequence>
<dbReference type="STRING" id="88036.D8SWP7"/>
<evidence type="ECO:0000256" key="2">
    <source>
        <dbReference type="ARBA" id="ARBA00022771"/>
    </source>
</evidence>
<dbReference type="FunCoup" id="D8SWP7">
    <property type="interactions" value="1627"/>
</dbReference>
<feature type="compositionally biased region" description="Low complexity" evidence="4">
    <location>
        <begin position="1069"/>
        <end position="1083"/>
    </location>
</feature>
<dbReference type="GO" id="GO:0008270">
    <property type="term" value="F:zinc ion binding"/>
    <property type="evidence" value="ECO:0007669"/>
    <property type="project" value="UniProtKB-KW"/>
</dbReference>
<feature type="compositionally biased region" description="Basic and acidic residues" evidence="4">
    <location>
        <begin position="771"/>
        <end position="804"/>
    </location>
</feature>
<feature type="compositionally biased region" description="Basic and acidic residues" evidence="4">
    <location>
        <begin position="397"/>
        <end position="423"/>
    </location>
</feature>
<dbReference type="PANTHER" id="PTHR46524:SF7">
    <property type="entry name" value="CW-TYPE ZINC FINGER"/>
    <property type="match status" value="1"/>
</dbReference>
<organism evidence="7">
    <name type="scientific">Selaginella moellendorffii</name>
    <name type="common">Spikemoss</name>
    <dbReference type="NCBI Taxonomy" id="88036"/>
    <lineage>
        <taxon>Eukaryota</taxon>
        <taxon>Viridiplantae</taxon>
        <taxon>Streptophyta</taxon>
        <taxon>Embryophyta</taxon>
        <taxon>Tracheophyta</taxon>
        <taxon>Lycopodiopsida</taxon>
        <taxon>Selaginellales</taxon>
        <taxon>Selaginellaceae</taxon>
        <taxon>Selaginella</taxon>
    </lineage>
</organism>
<feature type="compositionally biased region" description="Basic and acidic residues" evidence="4">
    <location>
        <begin position="600"/>
        <end position="619"/>
    </location>
</feature>
<proteinExistence type="predicted"/>
<keyword evidence="1" id="KW-0479">Metal-binding</keyword>
<name>D8SWP7_SELML</name>
<feature type="domain" description="CW-type" evidence="5">
    <location>
        <begin position="502"/>
        <end position="556"/>
    </location>
</feature>
<feature type="compositionally biased region" description="Basic and acidic residues" evidence="4">
    <location>
        <begin position="819"/>
        <end position="857"/>
    </location>
</feature>
<keyword evidence="2" id="KW-0863">Zinc-finger</keyword>
<dbReference type="PANTHER" id="PTHR46524">
    <property type="entry name" value="CW-TYPE ZINC FINGER"/>
    <property type="match status" value="1"/>
</dbReference>
<feature type="region of interest" description="Disordered" evidence="4">
    <location>
        <begin position="326"/>
        <end position="470"/>
    </location>
</feature>
<reference evidence="6 7" key="1">
    <citation type="journal article" date="2011" name="Science">
        <title>The Selaginella genome identifies genetic changes associated with the evolution of vascular plants.</title>
        <authorList>
            <person name="Banks J.A."/>
            <person name="Nishiyama T."/>
            <person name="Hasebe M."/>
            <person name="Bowman J.L."/>
            <person name="Gribskov M."/>
            <person name="dePamphilis C."/>
            <person name="Albert V.A."/>
            <person name="Aono N."/>
            <person name="Aoyama T."/>
            <person name="Ambrose B.A."/>
            <person name="Ashton N.W."/>
            <person name="Axtell M.J."/>
            <person name="Barker E."/>
            <person name="Barker M.S."/>
            <person name="Bennetzen J.L."/>
            <person name="Bonawitz N.D."/>
            <person name="Chapple C."/>
            <person name="Cheng C."/>
            <person name="Correa L.G."/>
            <person name="Dacre M."/>
            <person name="DeBarry J."/>
            <person name="Dreyer I."/>
            <person name="Elias M."/>
            <person name="Engstrom E.M."/>
            <person name="Estelle M."/>
            <person name="Feng L."/>
            <person name="Finet C."/>
            <person name="Floyd S.K."/>
            <person name="Frommer W.B."/>
            <person name="Fujita T."/>
            <person name="Gramzow L."/>
            <person name="Gutensohn M."/>
            <person name="Harholt J."/>
            <person name="Hattori M."/>
            <person name="Heyl A."/>
            <person name="Hirai T."/>
            <person name="Hiwatashi Y."/>
            <person name="Ishikawa M."/>
            <person name="Iwata M."/>
            <person name="Karol K.G."/>
            <person name="Koehler B."/>
            <person name="Kolukisaoglu U."/>
            <person name="Kubo M."/>
            <person name="Kurata T."/>
            <person name="Lalonde S."/>
            <person name="Li K."/>
            <person name="Li Y."/>
            <person name="Litt A."/>
            <person name="Lyons E."/>
            <person name="Manning G."/>
            <person name="Maruyama T."/>
            <person name="Michael T.P."/>
            <person name="Mikami K."/>
            <person name="Miyazaki S."/>
            <person name="Morinaga S."/>
            <person name="Murata T."/>
            <person name="Mueller-Roeber B."/>
            <person name="Nelson D.R."/>
            <person name="Obara M."/>
            <person name="Oguri Y."/>
            <person name="Olmstead R.G."/>
            <person name="Onodera N."/>
            <person name="Petersen B.L."/>
            <person name="Pils B."/>
            <person name="Prigge M."/>
            <person name="Rensing S.A."/>
            <person name="Riano-Pachon D.M."/>
            <person name="Roberts A.W."/>
            <person name="Sato Y."/>
            <person name="Scheller H.V."/>
            <person name="Schulz B."/>
            <person name="Schulz C."/>
            <person name="Shakirov E.V."/>
            <person name="Shibagaki N."/>
            <person name="Shinohara N."/>
            <person name="Shippen D.E."/>
            <person name="Soerensen I."/>
            <person name="Sotooka R."/>
            <person name="Sugimoto N."/>
            <person name="Sugita M."/>
            <person name="Sumikawa N."/>
            <person name="Tanurdzic M."/>
            <person name="Theissen G."/>
            <person name="Ulvskov P."/>
            <person name="Wakazuki S."/>
            <person name="Weng J.K."/>
            <person name="Willats W.W."/>
            <person name="Wipf D."/>
            <person name="Wolf P.G."/>
            <person name="Yang L."/>
            <person name="Zimmer A.D."/>
            <person name="Zhu Q."/>
            <person name="Mitros T."/>
            <person name="Hellsten U."/>
            <person name="Loque D."/>
            <person name="Otillar R."/>
            <person name="Salamov A."/>
            <person name="Schmutz J."/>
            <person name="Shapiro H."/>
            <person name="Lindquist E."/>
            <person name="Lucas S."/>
            <person name="Rokhsar D."/>
            <person name="Grigoriev I.V."/>
        </authorList>
    </citation>
    <scope>NUCLEOTIDE SEQUENCE [LARGE SCALE GENOMIC DNA]</scope>
</reference>
<feature type="compositionally biased region" description="Acidic residues" evidence="4">
    <location>
        <begin position="805"/>
        <end position="818"/>
    </location>
</feature>
<feature type="compositionally biased region" description="Basic and acidic residues" evidence="4">
    <location>
        <begin position="707"/>
        <end position="737"/>
    </location>
</feature>
<keyword evidence="3" id="KW-0862">Zinc</keyword>
<feature type="compositionally biased region" description="Basic and acidic residues" evidence="4">
    <location>
        <begin position="351"/>
        <end position="379"/>
    </location>
</feature>
<dbReference type="AlphaFoldDB" id="D8SWP7"/>
<dbReference type="Pfam" id="PF07496">
    <property type="entry name" value="zf-CW"/>
    <property type="match status" value="1"/>
</dbReference>
<feature type="compositionally biased region" description="Basic and acidic residues" evidence="4">
    <location>
        <begin position="665"/>
        <end position="683"/>
    </location>
</feature>